<dbReference type="InterPro" id="IPR018911">
    <property type="entry name" value="Gmad2_Ig-like_dom"/>
</dbReference>
<gene>
    <name evidence="3" type="ORF">A2942_00925</name>
</gene>
<comment type="caution">
    <text evidence="3">The sequence shown here is derived from an EMBL/GenBank/DDBJ whole genome shotgun (WGS) entry which is preliminary data.</text>
</comment>
<accession>A0A1G2DF79</accession>
<dbReference type="InterPro" id="IPR019606">
    <property type="entry name" value="GerMN"/>
</dbReference>
<dbReference type="Pfam" id="PF10648">
    <property type="entry name" value="Gmad2"/>
    <property type="match status" value="1"/>
</dbReference>
<proteinExistence type="predicted"/>
<feature type="domain" description="Bacterial spore germination immunoglobulin-like" evidence="2">
    <location>
        <begin position="45"/>
        <end position="131"/>
    </location>
</feature>
<protein>
    <recommendedName>
        <fullName evidence="5">Bacterial spore germination immunoglobulin-like domain-containing protein</fullName>
    </recommendedName>
</protein>
<evidence type="ECO:0000313" key="3">
    <source>
        <dbReference type="EMBL" id="OGZ12304.1"/>
    </source>
</evidence>
<feature type="domain" description="GerMN" evidence="1">
    <location>
        <begin position="160"/>
        <end position="279"/>
    </location>
</feature>
<evidence type="ECO:0000313" key="4">
    <source>
        <dbReference type="Proteomes" id="UP000178534"/>
    </source>
</evidence>
<organism evidence="3 4">
    <name type="scientific">Candidatus Lloydbacteria bacterium RIFCSPLOWO2_01_FULL_50_20</name>
    <dbReference type="NCBI Taxonomy" id="1798665"/>
    <lineage>
        <taxon>Bacteria</taxon>
        <taxon>Candidatus Lloydiibacteriota</taxon>
    </lineage>
</organism>
<name>A0A1G2DF79_9BACT</name>
<evidence type="ECO:0000259" key="1">
    <source>
        <dbReference type="Pfam" id="PF10646"/>
    </source>
</evidence>
<dbReference type="STRING" id="1798665.A2942_00925"/>
<dbReference type="AlphaFoldDB" id="A0A1G2DF79"/>
<dbReference type="EMBL" id="MHLP01000024">
    <property type="protein sequence ID" value="OGZ12304.1"/>
    <property type="molecule type" value="Genomic_DNA"/>
</dbReference>
<reference evidence="3 4" key="1">
    <citation type="journal article" date="2016" name="Nat. Commun.">
        <title>Thousands of microbial genomes shed light on interconnected biogeochemical processes in an aquifer system.</title>
        <authorList>
            <person name="Anantharaman K."/>
            <person name="Brown C.T."/>
            <person name="Hug L.A."/>
            <person name="Sharon I."/>
            <person name="Castelle C.J."/>
            <person name="Probst A.J."/>
            <person name="Thomas B.C."/>
            <person name="Singh A."/>
            <person name="Wilkins M.J."/>
            <person name="Karaoz U."/>
            <person name="Brodie E.L."/>
            <person name="Williams K.H."/>
            <person name="Hubbard S.S."/>
            <person name="Banfield J.F."/>
        </authorList>
    </citation>
    <scope>NUCLEOTIDE SEQUENCE [LARGE SCALE GENOMIC DNA]</scope>
</reference>
<dbReference type="Pfam" id="PF10646">
    <property type="entry name" value="Germane"/>
    <property type="match status" value="1"/>
</dbReference>
<evidence type="ECO:0008006" key="5">
    <source>
        <dbReference type="Google" id="ProtNLM"/>
    </source>
</evidence>
<evidence type="ECO:0000259" key="2">
    <source>
        <dbReference type="Pfam" id="PF10648"/>
    </source>
</evidence>
<sequence length="286" mass="31068">MKKFNYAWVIAFILLAVLGAAYLTTERTRAPKEVAVLPATKDDLIVVNFPLPNSTVTNPMTISGEARGGWYFEAQFPVKIYDANGKLLGDTAATAEGEWMTENYVPFKAAINFTAPSTETGVLVLEKDNPSGLPEHANELSIPVRFAAQENVSAVGTKVKLYFYDPKLDQGPGGAQCSRNGLVAVFRVIPKTSTPLTDTIKLLLRGALTQGEKDRGITTEFPLSGVTLEKATITDDVAALTFSDPENRTGGGSCRVGILWFQIEATAKQFPSVQSVRFMPEELFQP</sequence>
<dbReference type="Proteomes" id="UP000178534">
    <property type="component" value="Unassembled WGS sequence"/>
</dbReference>